<reference evidence="2 3" key="1">
    <citation type="submission" date="2019-05" db="EMBL/GenBank/DDBJ databases">
        <title>Another draft genome of Portunus trituberculatus and its Hox gene families provides insights of decapod evolution.</title>
        <authorList>
            <person name="Jeong J.-H."/>
            <person name="Song I."/>
            <person name="Kim S."/>
            <person name="Choi T."/>
            <person name="Kim D."/>
            <person name="Ryu S."/>
            <person name="Kim W."/>
        </authorList>
    </citation>
    <scope>NUCLEOTIDE SEQUENCE [LARGE SCALE GENOMIC DNA]</scope>
    <source>
        <tissue evidence="2">Muscle</tissue>
    </source>
</reference>
<sequence length="80" mass="8459">MVRRDRSGPVNAFVNCASNHLHSQARAVTTITPHSPPPLYQDGEDPDDLQEGAARGKGPRTVSPPLSVGRGRGCLGGQML</sequence>
<dbReference type="AlphaFoldDB" id="A0A5B7G6K4"/>
<evidence type="ECO:0000256" key="1">
    <source>
        <dbReference type="SAM" id="MobiDB-lite"/>
    </source>
</evidence>
<evidence type="ECO:0000313" key="2">
    <source>
        <dbReference type="EMBL" id="MPC55860.1"/>
    </source>
</evidence>
<protein>
    <submittedName>
        <fullName evidence="2">Uncharacterized protein</fullName>
    </submittedName>
</protein>
<gene>
    <name evidence="2" type="ORF">E2C01_049805</name>
</gene>
<organism evidence="2 3">
    <name type="scientific">Portunus trituberculatus</name>
    <name type="common">Swimming crab</name>
    <name type="synonym">Neptunus trituberculatus</name>
    <dbReference type="NCBI Taxonomy" id="210409"/>
    <lineage>
        <taxon>Eukaryota</taxon>
        <taxon>Metazoa</taxon>
        <taxon>Ecdysozoa</taxon>
        <taxon>Arthropoda</taxon>
        <taxon>Crustacea</taxon>
        <taxon>Multicrustacea</taxon>
        <taxon>Malacostraca</taxon>
        <taxon>Eumalacostraca</taxon>
        <taxon>Eucarida</taxon>
        <taxon>Decapoda</taxon>
        <taxon>Pleocyemata</taxon>
        <taxon>Brachyura</taxon>
        <taxon>Eubrachyura</taxon>
        <taxon>Portunoidea</taxon>
        <taxon>Portunidae</taxon>
        <taxon>Portuninae</taxon>
        <taxon>Portunus</taxon>
    </lineage>
</organism>
<name>A0A5B7G6K4_PORTR</name>
<evidence type="ECO:0000313" key="3">
    <source>
        <dbReference type="Proteomes" id="UP000324222"/>
    </source>
</evidence>
<keyword evidence="3" id="KW-1185">Reference proteome</keyword>
<feature type="compositionally biased region" description="Gly residues" evidence="1">
    <location>
        <begin position="70"/>
        <end position="80"/>
    </location>
</feature>
<proteinExistence type="predicted"/>
<comment type="caution">
    <text evidence="2">The sequence shown here is derived from an EMBL/GenBank/DDBJ whole genome shotgun (WGS) entry which is preliminary data.</text>
</comment>
<accession>A0A5B7G6K4</accession>
<dbReference type="Proteomes" id="UP000324222">
    <property type="component" value="Unassembled WGS sequence"/>
</dbReference>
<dbReference type="EMBL" id="VSRR010013502">
    <property type="protein sequence ID" value="MPC55860.1"/>
    <property type="molecule type" value="Genomic_DNA"/>
</dbReference>
<feature type="region of interest" description="Disordered" evidence="1">
    <location>
        <begin position="30"/>
        <end position="80"/>
    </location>
</feature>